<dbReference type="EMBL" id="SDIL01000041">
    <property type="protein sequence ID" value="RXK38834.1"/>
    <property type="molecule type" value="Genomic_DNA"/>
</dbReference>
<dbReference type="Proteomes" id="UP000289152">
    <property type="component" value="Unassembled WGS sequence"/>
</dbReference>
<dbReference type="AlphaFoldDB" id="A0A4Q1BM06"/>
<dbReference type="VEuPathDB" id="FungiDB:TREMEDRAFT_62888"/>
<comment type="caution">
    <text evidence="1">The sequence shown here is derived from an EMBL/GenBank/DDBJ whole genome shotgun (WGS) entry which is preliminary data.</text>
</comment>
<evidence type="ECO:0000313" key="2">
    <source>
        <dbReference type="Proteomes" id="UP000289152"/>
    </source>
</evidence>
<protein>
    <submittedName>
        <fullName evidence="1">Uncharacterized protein</fullName>
    </submittedName>
</protein>
<organism evidence="1 2">
    <name type="scientific">Tremella mesenterica</name>
    <name type="common">Jelly fungus</name>
    <dbReference type="NCBI Taxonomy" id="5217"/>
    <lineage>
        <taxon>Eukaryota</taxon>
        <taxon>Fungi</taxon>
        <taxon>Dikarya</taxon>
        <taxon>Basidiomycota</taxon>
        <taxon>Agaricomycotina</taxon>
        <taxon>Tremellomycetes</taxon>
        <taxon>Tremellales</taxon>
        <taxon>Tremellaceae</taxon>
        <taxon>Tremella</taxon>
    </lineage>
</organism>
<gene>
    <name evidence="1" type="ORF">M231_03890</name>
</gene>
<name>A0A4Q1BM06_TREME</name>
<sequence>MHSQGASIAQATQQLGHKLASEVMRRYTGDMPGVDIAAYIHRKSATERKKVQGFMAESVSLHPNLFKVTSNAPIHLSLTGVQTLQESPEYTTLLNAHQILCSESLKPFGPFRAAPPDVQQAIAVSYEQLGTWWRSHAHEAFRRKLRQWYSANCTDYQLSRTMS</sequence>
<reference evidence="1 2" key="1">
    <citation type="submission" date="2016-06" db="EMBL/GenBank/DDBJ databases">
        <title>Evolution of pathogenesis and genome organization in the Tremellales.</title>
        <authorList>
            <person name="Cuomo C."/>
            <person name="Litvintseva A."/>
            <person name="Heitman J."/>
            <person name="Chen Y."/>
            <person name="Sun S."/>
            <person name="Springer D."/>
            <person name="Dromer F."/>
            <person name="Young S."/>
            <person name="Zeng Q."/>
            <person name="Chapman S."/>
            <person name="Gujja S."/>
            <person name="Saif S."/>
            <person name="Birren B."/>
        </authorList>
    </citation>
    <scope>NUCLEOTIDE SEQUENCE [LARGE SCALE GENOMIC DNA]</scope>
    <source>
        <strain evidence="1 2">ATCC 28783</strain>
    </source>
</reference>
<keyword evidence="2" id="KW-1185">Reference proteome</keyword>
<accession>A0A4Q1BM06</accession>
<evidence type="ECO:0000313" key="1">
    <source>
        <dbReference type="EMBL" id="RXK38834.1"/>
    </source>
</evidence>
<dbReference type="InParanoid" id="A0A4Q1BM06"/>
<proteinExistence type="predicted"/>